<protein>
    <submittedName>
        <fullName evidence="1">Uncharacterized protein</fullName>
    </submittedName>
</protein>
<reference evidence="1" key="1">
    <citation type="submission" date="2018-05" db="EMBL/GenBank/DDBJ databases">
        <authorList>
            <person name="Lanie J.A."/>
            <person name="Ng W.-L."/>
            <person name="Kazmierczak K.M."/>
            <person name="Andrzejewski T.M."/>
            <person name="Davidsen T.M."/>
            <person name="Wayne K.J."/>
            <person name="Tettelin H."/>
            <person name="Glass J.I."/>
            <person name="Rusch D."/>
            <person name="Podicherti R."/>
            <person name="Tsui H.-C.T."/>
            <person name="Winkler M.E."/>
        </authorList>
    </citation>
    <scope>NUCLEOTIDE SEQUENCE</scope>
</reference>
<dbReference type="AlphaFoldDB" id="A0A383CCK8"/>
<evidence type="ECO:0000313" key="1">
    <source>
        <dbReference type="EMBL" id="SVE29318.1"/>
    </source>
</evidence>
<name>A0A383CCK8_9ZZZZ</name>
<organism evidence="1">
    <name type="scientific">marine metagenome</name>
    <dbReference type="NCBI Taxonomy" id="408172"/>
    <lineage>
        <taxon>unclassified sequences</taxon>
        <taxon>metagenomes</taxon>
        <taxon>ecological metagenomes</taxon>
    </lineage>
</organism>
<proteinExistence type="predicted"/>
<dbReference type="EMBL" id="UINC01207295">
    <property type="protein sequence ID" value="SVE29318.1"/>
    <property type="molecule type" value="Genomic_DNA"/>
</dbReference>
<sequence>MFQALAALGSNRHTAVISGIPCRSDSPYCQRLLVQLAGPVGPASWTIPVLGCYPGLAQEVLGPLQVTQVFYGDSRLVNLGKWDEDVGVFDALN</sequence>
<accession>A0A383CCK8</accession>
<gene>
    <name evidence="1" type="ORF">METZ01_LOCUS482172</name>
</gene>